<protein>
    <recommendedName>
        <fullName evidence="3">Transposase</fullName>
    </recommendedName>
</protein>
<organism evidence="1 2">
    <name type="scientific">Acuticoccus mangrovi</name>
    <dbReference type="NCBI Taxonomy" id="2796142"/>
    <lineage>
        <taxon>Bacteria</taxon>
        <taxon>Pseudomonadati</taxon>
        <taxon>Pseudomonadota</taxon>
        <taxon>Alphaproteobacteria</taxon>
        <taxon>Hyphomicrobiales</taxon>
        <taxon>Amorphaceae</taxon>
        <taxon>Acuticoccus</taxon>
    </lineage>
</organism>
<evidence type="ECO:0000313" key="2">
    <source>
        <dbReference type="Proteomes" id="UP000609531"/>
    </source>
</evidence>
<comment type="caution">
    <text evidence="1">The sequence shown here is derived from an EMBL/GenBank/DDBJ whole genome shotgun (WGS) entry which is preliminary data.</text>
</comment>
<sequence>MPERYGKVSTIKSRYCRWVQGGVLKRILEALAAMAALEWISVDPALSRLIPKPLAPGTKRGA</sequence>
<keyword evidence="2" id="KW-1185">Reference proteome</keyword>
<evidence type="ECO:0008006" key="3">
    <source>
        <dbReference type="Google" id="ProtNLM"/>
    </source>
</evidence>
<name>A0A934MGX6_9HYPH</name>
<evidence type="ECO:0000313" key="1">
    <source>
        <dbReference type="EMBL" id="MBJ3775466.1"/>
    </source>
</evidence>
<reference evidence="1" key="1">
    <citation type="submission" date="2020-12" db="EMBL/GenBank/DDBJ databases">
        <title>Bacterial taxonomy.</title>
        <authorList>
            <person name="Pan X."/>
        </authorList>
    </citation>
    <scope>NUCLEOTIDE SEQUENCE</scope>
    <source>
        <strain evidence="1">B2012</strain>
    </source>
</reference>
<gene>
    <name evidence="1" type="ORF">JCR33_07200</name>
</gene>
<dbReference type="Proteomes" id="UP000609531">
    <property type="component" value="Unassembled WGS sequence"/>
</dbReference>
<proteinExistence type="predicted"/>
<accession>A0A934MGX6</accession>
<dbReference type="AlphaFoldDB" id="A0A934MGX6"/>
<dbReference type="EMBL" id="JAEKJA010000005">
    <property type="protein sequence ID" value="MBJ3775466.1"/>
    <property type="molecule type" value="Genomic_DNA"/>
</dbReference>